<comment type="caution">
    <text evidence="2">The sequence shown here is derived from an EMBL/GenBank/DDBJ whole genome shotgun (WGS) entry which is preliminary data.</text>
</comment>
<proteinExistence type="predicted"/>
<dbReference type="Proteomes" id="UP000005446">
    <property type="component" value="Unassembled WGS sequence"/>
</dbReference>
<sequence>MAALRMEMFLASNQHSHKGWLDKGTAKAANIWAGWEQKEKGWQKKVVDYGNQALKRIPYEEWGLKSIPALSTRKEAAEESGKDKVEVIFPASLIPESNVLDVLKKLGTERQSLHRKWLIGSFIDVPSAPSPAITPANVPLPPHQDLPTAQTTIQTPSEPPNPKRRRKEKPKEPEQDEIPEWERERPQWEQELGQSQARQQMKDHVQRPWASVNPPIPPPTRLPNGMNGSLPDRAWSSVNQPSPSALYGNGDSNASYVAEE</sequence>
<dbReference type="PANTHER" id="PTHR28062:SF1">
    <property type="entry name" value="TRANSMEMBRANE PROTEIN"/>
    <property type="match status" value="1"/>
</dbReference>
<evidence type="ECO:0000256" key="1">
    <source>
        <dbReference type="SAM" id="MobiDB-lite"/>
    </source>
</evidence>
<dbReference type="GO" id="GO:0005743">
    <property type="term" value="C:mitochondrial inner membrane"/>
    <property type="evidence" value="ECO:0007669"/>
    <property type="project" value="TreeGrafter"/>
</dbReference>
<protein>
    <submittedName>
        <fullName evidence="2">Uncharacterized protein</fullName>
    </submittedName>
</protein>
<name>H0EEN9_GLAL7</name>
<dbReference type="PANTHER" id="PTHR28062">
    <property type="entry name" value="K+-H+ EXCHANGE-LIKE PROTEIN"/>
    <property type="match status" value="1"/>
</dbReference>
<accession>H0EEN9</accession>
<dbReference type="Pfam" id="PF10173">
    <property type="entry name" value="Mit_KHE1"/>
    <property type="match status" value="1"/>
</dbReference>
<dbReference type="GO" id="GO:0006813">
    <property type="term" value="P:potassium ion transport"/>
    <property type="evidence" value="ECO:0007669"/>
    <property type="project" value="TreeGrafter"/>
</dbReference>
<feature type="compositionally biased region" description="Polar residues" evidence="1">
    <location>
        <begin position="250"/>
        <end position="260"/>
    </location>
</feature>
<dbReference type="InterPro" id="IPR018786">
    <property type="entry name" value="Mit_KHE1"/>
</dbReference>
<evidence type="ECO:0000313" key="3">
    <source>
        <dbReference type="Proteomes" id="UP000005446"/>
    </source>
</evidence>
<dbReference type="EMBL" id="AGUE01000016">
    <property type="protein sequence ID" value="EHL02952.1"/>
    <property type="molecule type" value="Genomic_DNA"/>
</dbReference>
<gene>
    <name evidence="2" type="ORF">M7I_0919</name>
</gene>
<dbReference type="GO" id="GO:1902600">
    <property type="term" value="P:proton transmembrane transport"/>
    <property type="evidence" value="ECO:0007669"/>
    <property type="project" value="TreeGrafter"/>
</dbReference>
<feature type="compositionally biased region" description="Polar residues" evidence="1">
    <location>
        <begin position="147"/>
        <end position="156"/>
    </location>
</feature>
<dbReference type="InParanoid" id="H0EEN9"/>
<feature type="region of interest" description="Disordered" evidence="1">
    <location>
        <begin position="133"/>
        <end position="260"/>
    </location>
</feature>
<keyword evidence="3" id="KW-1185">Reference proteome</keyword>
<dbReference type="HOGENOM" id="CLU_1069798_0_0_1"/>
<dbReference type="OrthoDB" id="5562676at2759"/>
<organism evidence="2 3">
    <name type="scientific">Glarea lozoyensis (strain ATCC 74030 / MF5533)</name>
    <dbReference type="NCBI Taxonomy" id="1104152"/>
    <lineage>
        <taxon>Eukaryota</taxon>
        <taxon>Fungi</taxon>
        <taxon>Dikarya</taxon>
        <taxon>Ascomycota</taxon>
        <taxon>Pezizomycotina</taxon>
        <taxon>Leotiomycetes</taxon>
        <taxon>Helotiales</taxon>
        <taxon>Helotiaceae</taxon>
        <taxon>Glarea</taxon>
    </lineage>
</organism>
<reference evidence="2 3" key="1">
    <citation type="journal article" date="2012" name="Eukaryot. Cell">
        <title>Genome sequence of the fungus Glarea lozoyensis: the first genome sequence of a species from the Helotiaceae family.</title>
        <authorList>
            <person name="Youssar L."/>
            <person name="Gruening B.A."/>
            <person name="Erxleben A."/>
            <person name="Guenther S."/>
            <person name="Huettel W."/>
        </authorList>
    </citation>
    <scope>NUCLEOTIDE SEQUENCE [LARGE SCALE GENOMIC DNA]</scope>
    <source>
        <strain evidence="3">ATCC 74030 / MF5533</strain>
    </source>
</reference>
<evidence type="ECO:0000313" key="2">
    <source>
        <dbReference type="EMBL" id="EHL02952.1"/>
    </source>
</evidence>
<dbReference type="AlphaFoldDB" id="H0EEN9"/>